<accession>A0A9W9ER78</accession>
<dbReference type="EMBL" id="JAPMSZ010000010">
    <property type="protein sequence ID" value="KAJ5086502.1"/>
    <property type="molecule type" value="Genomic_DNA"/>
</dbReference>
<dbReference type="InterPro" id="IPR029068">
    <property type="entry name" value="Glyas_Bleomycin-R_OHBP_Dase"/>
</dbReference>
<dbReference type="Proteomes" id="UP001141434">
    <property type="component" value="Unassembled WGS sequence"/>
</dbReference>
<comment type="caution">
    <text evidence="1">The sequence shown here is derived from an EMBL/GenBank/DDBJ whole genome shotgun (WGS) entry which is preliminary data.</text>
</comment>
<dbReference type="GeneID" id="81397503"/>
<protein>
    <submittedName>
        <fullName evidence="1">Glyoxalase domain-containing protein 5</fullName>
    </submittedName>
</protein>
<dbReference type="AlphaFoldDB" id="A0A9W9ER78"/>
<evidence type="ECO:0000313" key="1">
    <source>
        <dbReference type="EMBL" id="KAJ5086502.1"/>
    </source>
</evidence>
<name>A0A9W9ER78_9EURO</name>
<keyword evidence="2" id="KW-1185">Reference proteome</keyword>
<reference evidence="1" key="2">
    <citation type="journal article" date="2023" name="IMA Fungus">
        <title>Comparative genomic study of the Penicillium genus elucidates a diverse pangenome and 15 lateral gene transfer events.</title>
        <authorList>
            <person name="Petersen C."/>
            <person name="Sorensen T."/>
            <person name="Nielsen M.R."/>
            <person name="Sondergaard T.E."/>
            <person name="Sorensen J.L."/>
            <person name="Fitzpatrick D.A."/>
            <person name="Frisvad J.C."/>
            <person name="Nielsen K.L."/>
        </authorList>
    </citation>
    <scope>NUCLEOTIDE SEQUENCE</scope>
    <source>
        <strain evidence="1">IBT 34128</strain>
    </source>
</reference>
<evidence type="ECO:0000313" key="2">
    <source>
        <dbReference type="Proteomes" id="UP001141434"/>
    </source>
</evidence>
<dbReference type="OrthoDB" id="5371818at2759"/>
<dbReference type="RefSeq" id="XP_056508627.1">
    <property type="nucleotide sequence ID" value="XM_056658334.1"/>
</dbReference>
<proteinExistence type="predicted"/>
<sequence>MAATFAVKTLDHLVLTKINLHQSGNEFEPKAQNVQPGSADLYFVTDESVETVLQAFRDAKIEAY</sequence>
<dbReference type="Gene3D" id="3.10.180.10">
    <property type="entry name" value="2,3-Dihydroxybiphenyl 1,2-Dioxygenase, domain 1"/>
    <property type="match status" value="1"/>
</dbReference>
<gene>
    <name evidence="1" type="ORF">NUU61_007809</name>
</gene>
<reference evidence="1" key="1">
    <citation type="submission" date="2022-11" db="EMBL/GenBank/DDBJ databases">
        <authorList>
            <person name="Petersen C."/>
        </authorList>
    </citation>
    <scope>NUCLEOTIDE SEQUENCE</scope>
    <source>
        <strain evidence="1">IBT 34128</strain>
    </source>
</reference>
<organism evidence="1 2">
    <name type="scientific">Penicillium alfredii</name>
    <dbReference type="NCBI Taxonomy" id="1506179"/>
    <lineage>
        <taxon>Eukaryota</taxon>
        <taxon>Fungi</taxon>
        <taxon>Dikarya</taxon>
        <taxon>Ascomycota</taxon>
        <taxon>Pezizomycotina</taxon>
        <taxon>Eurotiomycetes</taxon>
        <taxon>Eurotiomycetidae</taxon>
        <taxon>Eurotiales</taxon>
        <taxon>Aspergillaceae</taxon>
        <taxon>Penicillium</taxon>
    </lineage>
</organism>